<dbReference type="OrthoDB" id="4508730at2759"/>
<keyword evidence="3" id="KW-1185">Reference proteome</keyword>
<organism evidence="2 3">
    <name type="scientific">Fusarium albosuccineum</name>
    <dbReference type="NCBI Taxonomy" id="1237068"/>
    <lineage>
        <taxon>Eukaryota</taxon>
        <taxon>Fungi</taxon>
        <taxon>Dikarya</taxon>
        <taxon>Ascomycota</taxon>
        <taxon>Pezizomycotina</taxon>
        <taxon>Sordariomycetes</taxon>
        <taxon>Hypocreomycetidae</taxon>
        <taxon>Hypocreales</taxon>
        <taxon>Nectriaceae</taxon>
        <taxon>Fusarium</taxon>
        <taxon>Fusarium decemcellulare species complex</taxon>
    </lineage>
</organism>
<dbReference type="EMBL" id="JAADYS010000337">
    <property type="protein sequence ID" value="KAF4470473.1"/>
    <property type="molecule type" value="Genomic_DNA"/>
</dbReference>
<evidence type="ECO:0000256" key="1">
    <source>
        <dbReference type="SAM" id="MobiDB-lite"/>
    </source>
</evidence>
<gene>
    <name evidence="2" type="ORF">FALBO_2621</name>
</gene>
<feature type="compositionally biased region" description="Basic and acidic residues" evidence="1">
    <location>
        <begin position="69"/>
        <end position="80"/>
    </location>
</feature>
<protein>
    <submittedName>
        <fullName evidence="2">Uncharacterized protein</fullName>
    </submittedName>
</protein>
<reference evidence="2 3" key="1">
    <citation type="submission" date="2020-01" db="EMBL/GenBank/DDBJ databases">
        <title>Identification and distribution of gene clusters putatively required for synthesis of sphingolipid metabolism inhibitors in phylogenetically diverse species of the filamentous fungus Fusarium.</title>
        <authorList>
            <person name="Kim H.-S."/>
            <person name="Busman M."/>
            <person name="Brown D.W."/>
            <person name="Divon H."/>
            <person name="Uhlig S."/>
            <person name="Proctor R.H."/>
        </authorList>
    </citation>
    <scope>NUCLEOTIDE SEQUENCE [LARGE SCALE GENOMIC DNA]</scope>
    <source>
        <strain evidence="2 3">NRRL 20459</strain>
    </source>
</reference>
<name>A0A8H4LMU5_9HYPO</name>
<feature type="compositionally biased region" description="Basic and acidic residues" evidence="1">
    <location>
        <begin position="33"/>
        <end position="61"/>
    </location>
</feature>
<dbReference type="Proteomes" id="UP000554235">
    <property type="component" value="Unassembled WGS sequence"/>
</dbReference>
<feature type="region of interest" description="Disordered" evidence="1">
    <location>
        <begin position="1"/>
        <end position="80"/>
    </location>
</feature>
<proteinExistence type="predicted"/>
<dbReference type="AlphaFoldDB" id="A0A8H4LMU5"/>
<sequence length="293" mass="34433">MTGTRNSKRSGRHGRKAERERGEGAAAAQRAPETAEERRLREEREEKERQEREHKGREQQVREGAWPLEDNKETQRDFEKGKEEEIKAVIKTLQTAAMKKTVIPLDPVTGNKYYLYSVDHVNHCYDDPYHMKWIRFFDKLDREDQPVRDKVTGKIMTCAHVSFDSANYCDIDAFLAPEEGSRRLHTLRGGGNYKFSDLVTQFLGNDHLTIRIKSKVAFGKKEPPADTPVYFEYVGFRVDGETAARQLQDDIWHKNQVNPKEILRERSASPRDSWFERNHPMGSWNEHKWYRFY</sequence>
<evidence type="ECO:0000313" key="2">
    <source>
        <dbReference type="EMBL" id="KAF4470473.1"/>
    </source>
</evidence>
<evidence type="ECO:0000313" key="3">
    <source>
        <dbReference type="Proteomes" id="UP000554235"/>
    </source>
</evidence>
<comment type="caution">
    <text evidence="2">The sequence shown here is derived from an EMBL/GenBank/DDBJ whole genome shotgun (WGS) entry which is preliminary data.</text>
</comment>
<feature type="compositionally biased region" description="Basic residues" evidence="1">
    <location>
        <begin position="1"/>
        <end position="16"/>
    </location>
</feature>
<accession>A0A8H4LMU5</accession>